<keyword evidence="1" id="KW-1133">Transmembrane helix</keyword>
<proteinExistence type="predicted"/>
<feature type="transmembrane region" description="Helical" evidence="1">
    <location>
        <begin position="12"/>
        <end position="32"/>
    </location>
</feature>
<keyword evidence="1" id="KW-0472">Membrane</keyword>
<feature type="domain" description="DUF1266" evidence="2">
    <location>
        <begin position="85"/>
        <end position="282"/>
    </location>
</feature>
<dbReference type="EMBL" id="FXAY01000004">
    <property type="protein sequence ID" value="SMG40840.1"/>
    <property type="molecule type" value="Genomic_DNA"/>
</dbReference>
<keyword evidence="4" id="KW-1185">Reference proteome</keyword>
<accession>A0A1X7KJH2</accession>
<reference evidence="4" key="1">
    <citation type="submission" date="2017-04" db="EMBL/GenBank/DDBJ databases">
        <authorList>
            <person name="Varghese N."/>
            <person name="Submissions S."/>
        </authorList>
    </citation>
    <scope>NUCLEOTIDE SEQUENCE [LARGE SCALE GENOMIC DNA]</scope>
    <source>
        <strain evidence="4">VKM Ac-2510</strain>
    </source>
</reference>
<sequence length="282" mass="31262">MDDVVQWLSENWGWVAAIVVGILVVAAALNLLPDARIPTSPDFPTSGDEARDLAVGAIQIVTSEGKWNDPESHTIRDSKGLRSRLVSMWGLTDRESWLETLEELPQRRTDSLRDSLLELRAELARTSGRRPSQREWLAAAKERGASGRDVKSVINAVTEIEKSLKKSALRTVVLPAGATIESVRGYAQGQQIALATWGVALGFATREDIRPVLRQVSAEARRDFGSWEEFGRSYLLGRVMRLVEQGMPVEKAIEKNDDGIRAYGQLFDAKRGNSGPWSTLPW</sequence>
<dbReference type="STRING" id="150121.SAMN06296010_2531"/>
<evidence type="ECO:0000313" key="4">
    <source>
        <dbReference type="Proteomes" id="UP000193244"/>
    </source>
</evidence>
<gene>
    <name evidence="3" type="ORF">SAMN06296010_2531</name>
</gene>
<dbReference type="AlphaFoldDB" id="A0A1X7KJH2"/>
<protein>
    <recommendedName>
        <fullName evidence="2">DUF1266 domain-containing protein</fullName>
    </recommendedName>
</protein>
<evidence type="ECO:0000259" key="2">
    <source>
        <dbReference type="Pfam" id="PF06889"/>
    </source>
</evidence>
<dbReference type="Pfam" id="PF06889">
    <property type="entry name" value="DUF1266"/>
    <property type="match status" value="1"/>
</dbReference>
<dbReference type="InterPro" id="IPR009677">
    <property type="entry name" value="DUF1266"/>
</dbReference>
<name>A0A1X7KJH2_9MICO</name>
<keyword evidence="1" id="KW-0812">Transmembrane</keyword>
<evidence type="ECO:0000313" key="3">
    <source>
        <dbReference type="EMBL" id="SMG40840.1"/>
    </source>
</evidence>
<evidence type="ECO:0000256" key="1">
    <source>
        <dbReference type="SAM" id="Phobius"/>
    </source>
</evidence>
<dbReference type="Proteomes" id="UP000193244">
    <property type="component" value="Unassembled WGS sequence"/>
</dbReference>
<organism evidence="3 4">
    <name type="scientific">Agreia pratensis</name>
    <dbReference type="NCBI Taxonomy" id="150121"/>
    <lineage>
        <taxon>Bacteria</taxon>
        <taxon>Bacillati</taxon>
        <taxon>Actinomycetota</taxon>
        <taxon>Actinomycetes</taxon>
        <taxon>Micrococcales</taxon>
        <taxon>Microbacteriaceae</taxon>
        <taxon>Agreia</taxon>
    </lineage>
</organism>